<accession>A0ACD5XAC5</accession>
<proteinExistence type="predicted"/>
<dbReference type="EnsemblPlants" id="AVESA.00010b.r2.4DG0781340.1">
    <property type="protein sequence ID" value="AVESA.00010b.r2.4DG0781340.1.CDS"/>
    <property type="gene ID" value="AVESA.00010b.r2.4DG0781340"/>
</dbReference>
<keyword evidence="2" id="KW-1185">Reference proteome</keyword>
<evidence type="ECO:0000313" key="2">
    <source>
        <dbReference type="Proteomes" id="UP001732700"/>
    </source>
</evidence>
<organism evidence="1 2">
    <name type="scientific">Avena sativa</name>
    <name type="common">Oat</name>
    <dbReference type="NCBI Taxonomy" id="4498"/>
    <lineage>
        <taxon>Eukaryota</taxon>
        <taxon>Viridiplantae</taxon>
        <taxon>Streptophyta</taxon>
        <taxon>Embryophyta</taxon>
        <taxon>Tracheophyta</taxon>
        <taxon>Spermatophyta</taxon>
        <taxon>Magnoliopsida</taxon>
        <taxon>Liliopsida</taxon>
        <taxon>Poales</taxon>
        <taxon>Poaceae</taxon>
        <taxon>BOP clade</taxon>
        <taxon>Pooideae</taxon>
        <taxon>Poodae</taxon>
        <taxon>Poeae</taxon>
        <taxon>Poeae Chloroplast Group 1 (Aveneae type)</taxon>
        <taxon>Aveninae</taxon>
        <taxon>Avena</taxon>
    </lineage>
</organism>
<evidence type="ECO:0000313" key="1">
    <source>
        <dbReference type="EnsemblPlants" id="AVESA.00010b.r2.4DG0781340.1.CDS"/>
    </source>
</evidence>
<reference evidence="1" key="1">
    <citation type="submission" date="2021-05" db="EMBL/GenBank/DDBJ databases">
        <authorList>
            <person name="Scholz U."/>
            <person name="Mascher M."/>
            <person name="Fiebig A."/>
        </authorList>
    </citation>
    <scope>NUCLEOTIDE SEQUENCE [LARGE SCALE GENOMIC DNA]</scope>
</reference>
<protein>
    <submittedName>
        <fullName evidence="1">Uncharacterized protein</fullName>
    </submittedName>
</protein>
<reference evidence="1" key="2">
    <citation type="submission" date="2025-09" db="UniProtKB">
        <authorList>
            <consortium name="EnsemblPlants"/>
        </authorList>
    </citation>
    <scope>IDENTIFICATION</scope>
</reference>
<sequence length="846" mass="95913">MAETVVSMAMSMLRGAISKATSAAAAELSLVMGVQKDIWFIKDELKTMQAFLAAAEATKHRDMLLKVWAEQVRDVSYSIEDCLDEFMVHVRSQRMTKRLMKLKDCHRIAIQIRNLKSRVEEVSCRNTRYNLIKMEESKTIDEVDSYSEDVRTHSCSNIDEGELVGFSKPKKELIELVNVDTEDGPAKVICVVGMGGLGKSTLARKTYESKEDIVNKFSCCAWITVSQSFFKIEMLKDMIRQLLGVESLKKCLSGLEGKIMQVNDLAEYLREELKDKRYFIVLDDLWTLDVWRWIEDIIFPISNKKGSRIVVTTRDVGLAKECTPESLIYHLQPLNSADATNLLLKKSKKSHVDMDKDEKFKNIVERLVKKCGRLPLAVLTIGGILATKKIVEWEQVYRQLPSELESNPSLEAMRRIVTLSYNHLPSHLKSCFLYLSIFPEDWDIQKRRVVERWIAEGFVRARTGVDIQDVGKAYFSELINRSLIQASRVSIEGVVKSFRVHDIVRDVMVSISRDENFVHVAGDSVTSVTEETFRHVACHGSECQNIDMDLSHIRSLTVFGKRPLLQSLPISSPDFTMLRVLDLENAQFRVTQKDISNIGLLRHLKYMNFSGHDGYSSIYKLPRSIGKLQGLRSLNIKGSNITGLPNEISKLKFLHSLRCTNLNYYGFFDLDNPMDCLGRTFCFPIVFTPWVDPSFRAEMVAELHMAWSSCLSRSNGVRVPRGIGNLKELQILEVVDIKRTSSKTIKELGGLVQLKKLSVATAGASKQKCKVLRDAIQNLSALHSLLVADGVGTLEWLHVVSSPPPLLRTLKLYGYLGEIPVWFGNLMHLVKLHLLGSQLKEDVERS</sequence>
<name>A0ACD5XAC5_AVESA</name>
<dbReference type="Proteomes" id="UP001732700">
    <property type="component" value="Chromosome 4D"/>
</dbReference>